<dbReference type="InterPro" id="IPR033248">
    <property type="entry name" value="Transketolase_C"/>
</dbReference>
<dbReference type="PANTHER" id="PTHR42980:SF1">
    <property type="entry name" value="2-OXOISOVALERATE DEHYDROGENASE SUBUNIT BETA, MITOCHONDRIAL"/>
    <property type="match status" value="1"/>
</dbReference>
<dbReference type="CDD" id="cd07036">
    <property type="entry name" value="TPP_PYR_E1-PDHc-beta_like"/>
    <property type="match status" value="1"/>
</dbReference>
<dbReference type="PANTHER" id="PTHR42980">
    <property type="entry name" value="2-OXOISOVALERATE DEHYDROGENASE SUBUNIT BETA-RELATED"/>
    <property type="match status" value="1"/>
</dbReference>
<dbReference type="AlphaFoldDB" id="A0A1E4TGW6"/>
<dbReference type="GO" id="GO:0007584">
    <property type="term" value="P:response to nutrient"/>
    <property type="evidence" value="ECO:0007669"/>
    <property type="project" value="TreeGrafter"/>
</dbReference>
<dbReference type="EC" id="1.2.4.4" evidence="2"/>
<evidence type="ECO:0000256" key="4">
    <source>
        <dbReference type="ARBA" id="ARBA00051764"/>
    </source>
</evidence>
<dbReference type="Proteomes" id="UP000095023">
    <property type="component" value="Unassembled WGS sequence"/>
</dbReference>
<evidence type="ECO:0000313" key="6">
    <source>
        <dbReference type="EMBL" id="ODV90996.1"/>
    </source>
</evidence>
<dbReference type="GO" id="GO:0006091">
    <property type="term" value="P:generation of precursor metabolites and energy"/>
    <property type="evidence" value="ECO:0007669"/>
    <property type="project" value="UniProtKB-ARBA"/>
</dbReference>
<keyword evidence="7" id="KW-1185">Reference proteome</keyword>
<evidence type="ECO:0000313" key="7">
    <source>
        <dbReference type="Proteomes" id="UP000095023"/>
    </source>
</evidence>
<keyword evidence="3" id="KW-0560">Oxidoreductase</keyword>
<evidence type="ECO:0000256" key="1">
    <source>
        <dbReference type="ARBA" id="ARBA00001964"/>
    </source>
</evidence>
<comment type="catalytic activity">
    <reaction evidence="4">
        <text>N(6)-[(R)-lipoyl]-L-lysyl-[protein] + 3-methyl-2-oxobutanoate + H(+) = N(6)-[(R)-S(8)-2-methylpropanoyldihydrolipoyl]-L-lysyl-[protein] + CO2</text>
        <dbReference type="Rhea" id="RHEA:13457"/>
        <dbReference type="Rhea" id="RHEA-COMP:10474"/>
        <dbReference type="Rhea" id="RHEA-COMP:10497"/>
        <dbReference type="ChEBI" id="CHEBI:11851"/>
        <dbReference type="ChEBI" id="CHEBI:15378"/>
        <dbReference type="ChEBI" id="CHEBI:16526"/>
        <dbReference type="ChEBI" id="CHEBI:83099"/>
        <dbReference type="ChEBI" id="CHEBI:83142"/>
        <dbReference type="EC" id="1.2.4.4"/>
    </reaction>
    <physiologicalReaction direction="left-to-right" evidence="4">
        <dbReference type="Rhea" id="RHEA:13458"/>
    </physiologicalReaction>
</comment>
<accession>A0A1E4TGW6</accession>
<gene>
    <name evidence="6" type="ORF">CANCADRAFT_23982</name>
</gene>
<dbReference type="SMART" id="SM00861">
    <property type="entry name" value="Transket_pyr"/>
    <property type="match status" value="1"/>
</dbReference>
<dbReference type="EMBL" id="KV453842">
    <property type="protein sequence ID" value="ODV90996.1"/>
    <property type="molecule type" value="Genomic_DNA"/>
</dbReference>
<dbReference type="GO" id="GO:0003863">
    <property type="term" value="F:branched-chain 2-oxo acid dehydrogenase activity"/>
    <property type="evidence" value="ECO:0007669"/>
    <property type="project" value="UniProtKB-EC"/>
</dbReference>
<dbReference type="SUPFAM" id="SSF52922">
    <property type="entry name" value="TK C-terminal domain-like"/>
    <property type="match status" value="1"/>
</dbReference>
<dbReference type="FunFam" id="3.40.50.920:FF:000001">
    <property type="entry name" value="Pyruvate dehydrogenase E1 beta subunit"/>
    <property type="match status" value="1"/>
</dbReference>
<reference evidence="7" key="1">
    <citation type="submission" date="2016-02" db="EMBL/GenBank/DDBJ databases">
        <title>Comparative genomics of biotechnologically important yeasts.</title>
        <authorList>
            <consortium name="DOE Joint Genome Institute"/>
            <person name="Riley R."/>
            <person name="Haridas S."/>
            <person name="Wolfe K.H."/>
            <person name="Lopes M.R."/>
            <person name="Hittinger C.T."/>
            <person name="Goker M."/>
            <person name="Salamov A."/>
            <person name="Wisecaver J."/>
            <person name="Long T.M."/>
            <person name="Aerts A.L."/>
            <person name="Barry K."/>
            <person name="Choi C."/>
            <person name="Clum A."/>
            <person name="Coughlan A.Y."/>
            <person name="Deshpande S."/>
            <person name="Douglass A.P."/>
            <person name="Hanson S.J."/>
            <person name="Klenk H.-P."/>
            <person name="Labutti K."/>
            <person name="Lapidus A."/>
            <person name="Lindquist E."/>
            <person name="Lipzen A."/>
            <person name="Meier-Kolthoff J.P."/>
            <person name="Ohm R.A."/>
            <person name="Otillar R.P."/>
            <person name="Pangilinan J."/>
            <person name="Peng Y."/>
            <person name="Rokas A."/>
            <person name="Rosa C.A."/>
            <person name="Scheuner C."/>
            <person name="Sibirny A.A."/>
            <person name="Slot J.C."/>
            <person name="Stielow J.B."/>
            <person name="Sun H."/>
            <person name="Kurtzman C.P."/>
            <person name="Blackwell M."/>
            <person name="Jeffries T.W."/>
            <person name="Grigoriev I.V."/>
        </authorList>
    </citation>
    <scope>NUCLEOTIDE SEQUENCE [LARGE SCALE GENOMIC DNA]</scope>
    <source>
        <strain evidence="7">NRRL Y-17796</strain>
    </source>
</reference>
<dbReference type="OrthoDB" id="878at2759"/>
<dbReference type="Pfam" id="PF02780">
    <property type="entry name" value="Transketolase_C"/>
    <property type="match status" value="1"/>
</dbReference>
<protein>
    <recommendedName>
        <fullName evidence="2">3-methyl-2-oxobutanoate dehydrogenase (2-methylpropanoyl-transferring)</fullName>
        <ecNumber evidence="2">1.2.4.4</ecNumber>
    </recommendedName>
</protein>
<feature type="domain" description="Transketolase-like pyrimidine-binding" evidence="5">
    <location>
        <begin position="63"/>
        <end position="238"/>
    </location>
</feature>
<dbReference type="InterPro" id="IPR029061">
    <property type="entry name" value="THDP-binding"/>
</dbReference>
<dbReference type="InterPro" id="IPR009014">
    <property type="entry name" value="Transketo_C/PFOR_II"/>
</dbReference>
<proteinExistence type="predicted"/>
<dbReference type="InterPro" id="IPR005475">
    <property type="entry name" value="Transketolase-like_Pyr-bd"/>
</dbReference>
<evidence type="ECO:0000256" key="2">
    <source>
        <dbReference type="ARBA" id="ARBA00012277"/>
    </source>
</evidence>
<dbReference type="Gene3D" id="3.40.50.970">
    <property type="match status" value="1"/>
</dbReference>
<evidence type="ECO:0000259" key="5">
    <source>
        <dbReference type="SMART" id="SM00861"/>
    </source>
</evidence>
<organism evidence="6 7">
    <name type="scientific">Tortispora caseinolytica NRRL Y-17796</name>
    <dbReference type="NCBI Taxonomy" id="767744"/>
    <lineage>
        <taxon>Eukaryota</taxon>
        <taxon>Fungi</taxon>
        <taxon>Dikarya</taxon>
        <taxon>Ascomycota</taxon>
        <taxon>Saccharomycotina</taxon>
        <taxon>Trigonopsidomycetes</taxon>
        <taxon>Trigonopsidales</taxon>
        <taxon>Trigonopsidaceae</taxon>
        <taxon>Tortispora</taxon>
    </lineage>
</organism>
<dbReference type="FunFam" id="3.40.50.970:FF:000001">
    <property type="entry name" value="Pyruvate dehydrogenase E1 beta subunit"/>
    <property type="match status" value="1"/>
</dbReference>
<comment type="cofactor">
    <cofactor evidence="1">
        <name>thiamine diphosphate</name>
        <dbReference type="ChEBI" id="CHEBI:58937"/>
    </cofactor>
</comment>
<evidence type="ECO:0000256" key="3">
    <source>
        <dbReference type="ARBA" id="ARBA00023002"/>
    </source>
</evidence>
<dbReference type="Gene3D" id="3.40.50.920">
    <property type="match status" value="1"/>
</dbReference>
<dbReference type="Pfam" id="PF02779">
    <property type="entry name" value="Transket_pyr"/>
    <property type="match status" value="1"/>
</dbReference>
<name>A0A1E4TGW6_9ASCO</name>
<dbReference type="SUPFAM" id="SSF52518">
    <property type="entry name" value="Thiamin diphosphate-binding fold (THDP-binding)"/>
    <property type="match status" value="1"/>
</dbReference>
<sequence length="384" mass="41994">MFQVRASFGQLRRSLLQSAFQVRHSSSAGWNSYTAGDAAFLARTPEESIKQAGLTSSAETTNLNLYQSVNDALRIAMETDDSAILFGEDVAFGGVFRCSMGLQEQFGEARVFNTPLSEQGIAGFAVGYAAQGATAIAEIQFADYVFPAFDQIVNEAAKYRYRGGKNFNCGGLTIRMPCMVVGHGALYHSQSPEAYFAHCPGLRVVIPRSPVQAKGLLLASIRDPNPVIFMEPKALYRASSEIVPTIDYELPLSKAEIVRPGSDITVVAYGTQVYIAEKAAELAEKELGVSVEVIDLRTILPWDYETVCDSVTKTGRLIVTHEAPRTNGVGAEIAAYVQKKCFLRLESPVERVTGWDAPNSLIHEPFFVPDVTRVFHGIKKSVNY</sequence>
<dbReference type="GO" id="GO:0009083">
    <property type="term" value="P:branched-chain amino acid catabolic process"/>
    <property type="evidence" value="ECO:0007669"/>
    <property type="project" value="TreeGrafter"/>
</dbReference>